<dbReference type="SUPFAM" id="SSF103473">
    <property type="entry name" value="MFS general substrate transporter"/>
    <property type="match status" value="1"/>
</dbReference>
<feature type="transmembrane region" description="Helical" evidence="1">
    <location>
        <begin position="188"/>
        <end position="209"/>
    </location>
</feature>
<dbReference type="RefSeq" id="WP_055656640.1">
    <property type="nucleotide sequence ID" value="NZ_CABIXC010000008.1"/>
</dbReference>
<dbReference type="InterPro" id="IPR001927">
    <property type="entry name" value="Na/Gal_symport"/>
</dbReference>
<dbReference type="PANTHER" id="PTHR11328:SF24">
    <property type="entry name" value="MAJOR FACILITATOR SUPERFAMILY (MFS) PROFILE DOMAIN-CONTAINING PROTEIN"/>
    <property type="match status" value="1"/>
</dbReference>
<feature type="transmembrane region" description="Helical" evidence="1">
    <location>
        <begin position="156"/>
        <end position="176"/>
    </location>
</feature>
<evidence type="ECO:0000313" key="5">
    <source>
        <dbReference type="Proteomes" id="UP000261257"/>
    </source>
</evidence>
<reference evidence="2 4" key="1">
    <citation type="submission" date="2015-09" db="EMBL/GenBank/DDBJ databases">
        <authorList>
            <consortium name="Pathogen Informatics"/>
        </authorList>
    </citation>
    <scope>NUCLEOTIDE SEQUENCE [LARGE SCALE GENOMIC DNA]</scope>
    <source>
        <strain evidence="2 4">2789STDY5608850</strain>
    </source>
</reference>
<dbReference type="Pfam" id="PF13347">
    <property type="entry name" value="MFS_2"/>
    <property type="match status" value="1"/>
</dbReference>
<accession>A0A174G1U7</accession>
<keyword evidence="1" id="KW-0812">Transmembrane</keyword>
<keyword evidence="1" id="KW-1133">Transmembrane helix</keyword>
<feature type="transmembrane region" description="Helical" evidence="1">
    <location>
        <begin position="303"/>
        <end position="321"/>
    </location>
</feature>
<dbReference type="GO" id="GO:0005886">
    <property type="term" value="C:plasma membrane"/>
    <property type="evidence" value="ECO:0007669"/>
    <property type="project" value="TreeGrafter"/>
</dbReference>
<sequence length="464" mass="51131">MERKFGFRDKIGYMFGDFGNDFFFMLASTFLMVFYTKVLGISAMAVGTLFLVARCVDAFTDITMGHIVDTAKLAKDGKFRPWIRRMCVPVVVAGVLMFNPFIADKSMTFKMVYIYLTYLFWGSICYTGINIPYGSMASGITAEPIERGQLSTFRSVGAALAGVCVNVGVPLFVYAYEGGNQVVLADRFFYIACLFAVLALICYILCYSLSTERVKPQVKETNKGSFARAVKGMTHNRSLLAIIGAAIVLLLSMLLSGSMNTYLYMDYFKSKEAMSLAGFFSTGATLILAPFSTTILKKFGKKEASAFSVLFASIIYFILFFVRIQNPWAFCVMIAFGNLGTGLFNLLIWAFITDVIDYQEVQTGSRDDGTIYAVYSFARKIGQALAGGLGGWVLGAIGYQSSKAGEVIVQTESVTKNIYTVATLAPAVCYLIVGLILLFAYPLSKKVVEENNRILAERRAAEKN</sequence>
<feature type="transmembrane region" description="Helical" evidence="1">
    <location>
        <begin position="238"/>
        <end position="256"/>
    </location>
</feature>
<dbReference type="EMBL" id="CYZE01000008">
    <property type="protein sequence ID" value="CUO55587.1"/>
    <property type="molecule type" value="Genomic_DNA"/>
</dbReference>
<organism evidence="2 4">
    <name type="scientific">Hungatella hathewayi</name>
    <dbReference type="NCBI Taxonomy" id="154046"/>
    <lineage>
        <taxon>Bacteria</taxon>
        <taxon>Bacillati</taxon>
        <taxon>Bacillota</taxon>
        <taxon>Clostridia</taxon>
        <taxon>Lachnospirales</taxon>
        <taxon>Lachnospiraceae</taxon>
        <taxon>Hungatella</taxon>
    </lineage>
</organism>
<proteinExistence type="predicted"/>
<dbReference type="GO" id="GO:0006814">
    <property type="term" value="P:sodium ion transport"/>
    <property type="evidence" value="ECO:0007669"/>
    <property type="project" value="InterPro"/>
</dbReference>
<evidence type="ECO:0000313" key="3">
    <source>
        <dbReference type="EMBL" id="RGM01979.1"/>
    </source>
</evidence>
<evidence type="ECO:0000313" key="2">
    <source>
        <dbReference type="EMBL" id="CUO55587.1"/>
    </source>
</evidence>
<protein>
    <submittedName>
        <fullName evidence="3">MFS transporter</fullName>
    </submittedName>
    <submittedName>
        <fullName evidence="2">Sugar (Glycoside-Pentoside-Hexuronide) transporter</fullName>
    </submittedName>
</protein>
<feature type="transmembrane region" description="Helical" evidence="1">
    <location>
        <begin position="327"/>
        <end position="352"/>
    </location>
</feature>
<feature type="transmembrane region" description="Helical" evidence="1">
    <location>
        <begin position="82"/>
        <end position="102"/>
    </location>
</feature>
<evidence type="ECO:0000313" key="4">
    <source>
        <dbReference type="Proteomes" id="UP000095651"/>
    </source>
</evidence>
<feature type="transmembrane region" description="Helical" evidence="1">
    <location>
        <begin position="419"/>
        <end position="443"/>
    </location>
</feature>
<dbReference type="NCBIfam" id="TIGR00792">
    <property type="entry name" value="gph"/>
    <property type="match status" value="1"/>
</dbReference>
<dbReference type="AlphaFoldDB" id="A0A174G1U7"/>
<feature type="transmembrane region" description="Helical" evidence="1">
    <location>
        <begin position="276"/>
        <end position="296"/>
    </location>
</feature>
<dbReference type="PANTHER" id="PTHR11328">
    <property type="entry name" value="MAJOR FACILITATOR SUPERFAMILY DOMAIN-CONTAINING PROTEIN"/>
    <property type="match status" value="1"/>
</dbReference>
<evidence type="ECO:0000256" key="1">
    <source>
        <dbReference type="SAM" id="Phobius"/>
    </source>
</evidence>
<dbReference type="Gene3D" id="1.20.1250.20">
    <property type="entry name" value="MFS general substrate transporter like domains"/>
    <property type="match status" value="2"/>
</dbReference>
<dbReference type="EMBL" id="QSSQ01000019">
    <property type="protein sequence ID" value="RGM01979.1"/>
    <property type="molecule type" value="Genomic_DNA"/>
</dbReference>
<dbReference type="GO" id="GO:0015293">
    <property type="term" value="F:symporter activity"/>
    <property type="evidence" value="ECO:0007669"/>
    <property type="project" value="InterPro"/>
</dbReference>
<feature type="transmembrane region" description="Helical" evidence="1">
    <location>
        <begin position="114"/>
        <end position="135"/>
    </location>
</feature>
<dbReference type="InterPro" id="IPR039672">
    <property type="entry name" value="MFS_2"/>
</dbReference>
<dbReference type="InterPro" id="IPR036259">
    <property type="entry name" value="MFS_trans_sf"/>
</dbReference>
<dbReference type="GO" id="GO:0008643">
    <property type="term" value="P:carbohydrate transport"/>
    <property type="evidence" value="ECO:0007669"/>
    <property type="project" value="InterPro"/>
</dbReference>
<name>A0A174G1U7_9FIRM</name>
<dbReference type="Proteomes" id="UP000095651">
    <property type="component" value="Unassembled WGS sequence"/>
</dbReference>
<feature type="transmembrane region" description="Helical" evidence="1">
    <location>
        <begin position="41"/>
        <end position="62"/>
    </location>
</feature>
<gene>
    <name evidence="2" type="primary">uidB_6</name>
    <name evidence="3" type="ORF">DXC39_17825</name>
    <name evidence="2" type="ORF">ERS852407_03180</name>
</gene>
<dbReference type="Proteomes" id="UP000261257">
    <property type="component" value="Unassembled WGS sequence"/>
</dbReference>
<reference evidence="3 5" key="2">
    <citation type="submission" date="2018-08" db="EMBL/GenBank/DDBJ databases">
        <title>A genome reference for cultivated species of the human gut microbiota.</title>
        <authorList>
            <person name="Zou Y."/>
            <person name="Xue W."/>
            <person name="Luo G."/>
        </authorList>
    </citation>
    <scope>NUCLEOTIDE SEQUENCE [LARGE SCALE GENOMIC DNA]</scope>
    <source>
        <strain evidence="3 5">TF05-11AC</strain>
    </source>
</reference>
<keyword evidence="1" id="KW-0472">Membrane</keyword>
<dbReference type="CDD" id="cd17332">
    <property type="entry name" value="MFS_MelB_like"/>
    <property type="match status" value="1"/>
</dbReference>